<proteinExistence type="predicted"/>
<dbReference type="AlphaFoldDB" id="A0A6P3WXC3"/>
<name>A0A6P3WXC3_DINQU</name>
<reference evidence="4" key="1">
    <citation type="submission" date="2025-08" db="UniProtKB">
        <authorList>
            <consortium name="RefSeq"/>
        </authorList>
    </citation>
    <scope>IDENTIFICATION</scope>
</reference>
<feature type="domain" description="Kinesin-associated microtubule-binding" evidence="2">
    <location>
        <begin position="396"/>
        <end position="462"/>
    </location>
</feature>
<dbReference type="KEGG" id="dqu:106742388"/>
<dbReference type="GO" id="GO:0008017">
    <property type="term" value="F:microtubule binding"/>
    <property type="evidence" value="ECO:0007669"/>
    <property type="project" value="InterPro"/>
</dbReference>
<evidence type="ECO:0000259" key="2">
    <source>
        <dbReference type="Pfam" id="PF13931"/>
    </source>
</evidence>
<dbReference type="Proteomes" id="UP000515204">
    <property type="component" value="Unplaced"/>
</dbReference>
<gene>
    <name evidence="4" type="primary">LOC106742388</name>
</gene>
<feature type="region of interest" description="Disordered" evidence="1">
    <location>
        <begin position="439"/>
        <end position="458"/>
    </location>
</feature>
<keyword evidence="3" id="KW-1185">Reference proteome</keyword>
<sequence length="554" mass="63178">MKSDFAERGKSIEDNLAAHAKEIGQFFLSAKDEVESHIAAQIKSIKELVPSMLKDLIIHHLSMTEQLTEDTATTYERYNSLADKNIQDTSAIIEYEKNLLTAICSRLAPDIHNLLKGNGSVAENLQTLNNDISRKLEDVSAYARDVVEAACKYRLKECNSFRENLSEINEHINCMFLNQKQIVKDYKVFGKKMVDLSHDFMHLDKCEKNYAENINRSHHIDKICSNICDQAAHNCNADINARNNLEKFVQTNVSQIRSNIDNSLKEAETSDKAIMERGTALINNLEQNLSTGSATLKQYSSNVKSNVQQLQKEIIEDKNRTIATTDMIFKTVEDVNFAHSEFMTKQHTKISDFTTVIGNKLMVQDTELINWSNKMVKDLRTSQQQIDELFTKNQCLDVETGSTPSRKEFSYPRELATTLPHDQLIQKFRECKKSIEEADDSDSILTKKSTSEREKPLSVSDIPISNKITPYKKNKYSLPLSTSTPHINSNIKQSSTKDIFDSFKKSVLDFSRISISSPQSETEIYTEDNKENVKSAKSRKLKLKKSFIGRRIKR</sequence>
<evidence type="ECO:0000256" key="1">
    <source>
        <dbReference type="SAM" id="MobiDB-lite"/>
    </source>
</evidence>
<accession>A0A6P3WXC3</accession>
<dbReference type="GeneID" id="106742388"/>
<organism evidence="3 4">
    <name type="scientific">Dinoponera quadriceps</name>
    <name type="common">South American ant</name>
    <dbReference type="NCBI Taxonomy" id="609295"/>
    <lineage>
        <taxon>Eukaryota</taxon>
        <taxon>Metazoa</taxon>
        <taxon>Ecdysozoa</taxon>
        <taxon>Arthropoda</taxon>
        <taxon>Hexapoda</taxon>
        <taxon>Insecta</taxon>
        <taxon>Pterygota</taxon>
        <taxon>Neoptera</taxon>
        <taxon>Endopterygota</taxon>
        <taxon>Hymenoptera</taxon>
        <taxon>Apocrita</taxon>
        <taxon>Aculeata</taxon>
        <taxon>Formicoidea</taxon>
        <taxon>Formicidae</taxon>
        <taxon>Ponerinae</taxon>
        <taxon>Ponerini</taxon>
        <taxon>Dinoponera</taxon>
    </lineage>
</organism>
<dbReference type="OrthoDB" id="6436931at2759"/>
<evidence type="ECO:0000313" key="4">
    <source>
        <dbReference type="RefSeq" id="XP_014470768.1"/>
    </source>
</evidence>
<protein>
    <submittedName>
        <fullName evidence="4">Bipolar kinesin KRP-130-like</fullName>
    </submittedName>
</protein>
<evidence type="ECO:0000313" key="3">
    <source>
        <dbReference type="Proteomes" id="UP000515204"/>
    </source>
</evidence>
<dbReference type="RefSeq" id="XP_014470768.1">
    <property type="nucleotide sequence ID" value="XM_014615282.1"/>
</dbReference>
<dbReference type="InterPro" id="IPR025901">
    <property type="entry name" value="Kinesin-assoc_MT-bd_dom"/>
</dbReference>
<dbReference type="Pfam" id="PF13931">
    <property type="entry name" value="Microtub_bind"/>
    <property type="match status" value="1"/>
</dbReference>